<evidence type="ECO:0000256" key="5">
    <source>
        <dbReference type="PROSITE-ProRule" id="PRU00169"/>
    </source>
</evidence>
<dbReference type="InterPro" id="IPR016032">
    <property type="entry name" value="Sig_transdc_resp-reg_C-effctor"/>
</dbReference>
<keyword evidence="1 5" id="KW-0597">Phosphoprotein</keyword>
<dbReference type="Gene3D" id="3.40.50.2300">
    <property type="match status" value="1"/>
</dbReference>
<feature type="domain" description="Response regulatory" evidence="6">
    <location>
        <begin position="2"/>
        <end position="117"/>
    </location>
</feature>
<feature type="modified residue" description="4-aspartylphosphate" evidence="5">
    <location>
        <position position="52"/>
    </location>
</feature>
<reference evidence="7 8" key="1">
    <citation type="submission" date="2024-05" db="EMBL/GenBank/DDBJ databases">
        <authorList>
            <person name="Duchaud E."/>
        </authorList>
    </citation>
    <scope>NUCLEOTIDE SEQUENCE [LARGE SCALE GENOMIC DNA]</scope>
    <source>
        <strain evidence="7">Ena-SAMPLE-TAB-13-05-2024-13:56:06:370-140305</strain>
    </source>
</reference>
<evidence type="ECO:0000256" key="1">
    <source>
        <dbReference type="ARBA" id="ARBA00022553"/>
    </source>
</evidence>
<dbReference type="Proteomes" id="UP001497602">
    <property type="component" value="Unassembled WGS sequence"/>
</dbReference>
<dbReference type="Pfam" id="PF00196">
    <property type="entry name" value="GerE"/>
    <property type="match status" value="1"/>
</dbReference>
<dbReference type="InterPro" id="IPR001789">
    <property type="entry name" value="Sig_transdc_resp-reg_receiver"/>
</dbReference>
<dbReference type="SUPFAM" id="SSF46894">
    <property type="entry name" value="C-terminal effector domain of the bipartite response regulators"/>
    <property type="match status" value="1"/>
</dbReference>
<dbReference type="InterPro" id="IPR058245">
    <property type="entry name" value="NreC/VraR/RcsB-like_REC"/>
</dbReference>
<name>A0ABM9PGN2_9FLAO</name>
<dbReference type="EMBL" id="CAXJRC010000001">
    <property type="protein sequence ID" value="CAL2104742.1"/>
    <property type="molecule type" value="Genomic_DNA"/>
</dbReference>
<dbReference type="RefSeq" id="WP_348736396.1">
    <property type="nucleotide sequence ID" value="NZ_CAXJRC010000001.1"/>
</dbReference>
<dbReference type="InterPro" id="IPR011006">
    <property type="entry name" value="CheY-like_superfamily"/>
</dbReference>
<keyword evidence="4" id="KW-0804">Transcription</keyword>
<gene>
    <name evidence="7" type="ORF">T190115A13A_100030</name>
</gene>
<evidence type="ECO:0000256" key="2">
    <source>
        <dbReference type="ARBA" id="ARBA00023015"/>
    </source>
</evidence>
<dbReference type="SMART" id="SM00448">
    <property type="entry name" value="REC"/>
    <property type="match status" value="1"/>
</dbReference>
<dbReference type="SUPFAM" id="SSF52172">
    <property type="entry name" value="CheY-like"/>
    <property type="match status" value="1"/>
</dbReference>
<dbReference type="Pfam" id="PF00072">
    <property type="entry name" value="Response_reg"/>
    <property type="match status" value="1"/>
</dbReference>
<protein>
    <submittedName>
        <fullName evidence="7">LuxR family two component transcriptional regulator</fullName>
    </submittedName>
</protein>
<dbReference type="PANTHER" id="PTHR43214">
    <property type="entry name" value="TWO-COMPONENT RESPONSE REGULATOR"/>
    <property type="match status" value="1"/>
</dbReference>
<dbReference type="CDD" id="cd17535">
    <property type="entry name" value="REC_NarL-like"/>
    <property type="match status" value="1"/>
</dbReference>
<evidence type="ECO:0000313" key="8">
    <source>
        <dbReference type="Proteomes" id="UP001497602"/>
    </source>
</evidence>
<keyword evidence="2" id="KW-0805">Transcription regulation</keyword>
<dbReference type="SMART" id="SM00421">
    <property type="entry name" value="HTH_LUXR"/>
    <property type="match status" value="1"/>
</dbReference>
<comment type="caution">
    <text evidence="7">The sequence shown here is derived from an EMBL/GenBank/DDBJ whole genome shotgun (WGS) entry which is preliminary data.</text>
</comment>
<sequence length="209" mass="24215">MKVHIADDHVIIYEGVKVLLEAYDIEVVGHSFNGKQVIEWFKNNEADVLIMDYRMPEMDGGDVLEYFVANNIEQKVLMVSEYAHYNFIKHAINNDASGYILKTEAHELLVNALEKIHSGHFYFSDYVKDIIIGYESGHKKDDTPFEDKLSSKQKEILRLMLQNFSNTEIVEKLNMDDATLRTHTKRMREKVNVKTNVGLVTLAIKEEFK</sequence>
<dbReference type="PANTHER" id="PTHR43214:SF41">
    <property type="entry name" value="NITRATE_NITRITE RESPONSE REGULATOR PROTEIN NARP"/>
    <property type="match status" value="1"/>
</dbReference>
<keyword evidence="8" id="KW-1185">Reference proteome</keyword>
<organism evidence="7 8">
    <name type="scientific">Tenacibaculum vairaonense</name>
    <dbReference type="NCBI Taxonomy" id="3137860"/>
    <lineage>
        <taxon>Bacteria</taxon>
        <taxon>Pseudomonadati</taxon>
        <taxon>Bacteroidota</taxon>
        <taxon>Flavobacteriia</taxon>
        <taxon>Flavobacteriales</taxon>
        <taxon>Flavobacteriaceae</taxon>
        <taxon>Tenacibaculum</taxon>
    </lineage>
</organism>
<dbReference type="InterPro" id="IPR000792">
    <property type="entry name" value="Tscrpt_reg_LuxR_C"/>
</dbReference>
<accession>A0ABM9PGN2</accession>
<evidence type="ECO:0000256" key="4">
    <source>
        <dbReference type="ARBA" id="ARBA00023163"/>
    </source>
</evidence>
<proteinExistence type="predicted"/>
<evidence type="ECO:0000259" key="6">
    <source>
        <dbReference type="PROSITE" id="PS50110"/>
    </source>
</evidence>
<dbReference type="PROSITE" id="PS50110">
    <property type="entry name" value="RESPONSE_REGULATORY"/>
    <property type="match status" value="1"/>
</dbReference>
<evidence type="ECO:0000313" key="7">
    <source>
        <dbReference type="EMBL" id="CAL2104742.1"/>
    </source>
</evidence>
<keyword evidence="3" id="KW-0238">DNA-binding</keyword>
<dbReference type="PRINTS" id="PR00038">
    <property type="entry name" value="HTHLUXR"/>
</dbReference>
<dbReference type="InterPro" id="IPR039420">
    <property type="entry name" value="WalR-like"/>
</dbReference>
<evidence type="ECO:0000256" key="3">
    <source>
        <dbReference type="ARBA" id="ARBA00023125"/>
    </source>
</evidence>